<dbReference type="AlphaFoldDB" id="A0A381X5I9"/>
<reference evidence="1" key="1">
    <citation type="submission" date="2018-05" db="EMBL/GenBank/DDBJ databases">
        <authorList>
            <person name="Lanie J.A."/>
            <person name="Ng W.-L."/>
            <person name="Kazmierczak K.M."/>
            <person name="Andrzejewski T.M."/>
            <person name="Davidsen T.M."/>
            <person name="Wayne K.J."/>
            <person name="Tettelin H."/>
            <person name="Glass J.I."/>
            <person name="Rusch D."/>
            <person name="Podicherti R."/>
            <person name="Tsui H.-C.T."/>
            <person name="Winkler M.E."/>
        </authorList>
    </citation>
    <scope>NUCLEOTIDE SEQUENCE</scope>
</reference>
<protein>
    <submittedName>
        <fullName evidence="1">Uncharacterized protein</fullName>
    </submittedName>
</protein>
<organism evidence="1">
    <name type="scientific">marine metagenome</name>
    <dbReference type="NCBI Taxonomy" id="408172"/>
    <lineage>
        <taxon>unclassified sequences</taxon>
        <taxon>metagenomes</taxon>
        <taxon>ecological metagenomes</taxon>
    </lineage>
</organism>
<gene>
    <name evidence="1" type="ORF">METZ01_LOCUS112863</name>
</gene>
<evidence type="ECO:0000313" key="1">
    <source>
        <dbReference type="EMBL" id="SVA60009.1"/>
    </source>
</evidence>
<feature type="non-terminal residue" evidence="1">
    <location>
        <position position="24"/>
    </location>
</feature>
<name>A0A381X5I9_9ZZZZ</name>
<sequence>VVAVHVLVFNRRSVTHSTCWVWGN</sequence>
<proteinExistence type="predicted"/>
<accession>A0A381X5I9</accession>
<dbReference type="EMBL" id="UINC01013992">
    <property type="protein sequence ID" value="SVA60009.1"/>
    <property type="molecule type" value="Genomic_DNA"/>
</dbReference>
<feature type="non-terminal residue" evidence="1">
    <location>
        <position position="1"/>
    </location>
</feature>